<keyword evidence="1" id="KW-0175">Coiled coil</keyword>
<organism evidence="2 4">
    <name type="scientific">Natrinema pellirubrum (strain DSM 15624 / CIP 106293 / JCM 10476 / NCIMB 786 / 157)</name>
    <dbReference type="NCBI Taxonomy" id="797303"/>
    <lineage>
        <taxon>Archaea</taxon>
        <taxon>Methanobacteriati</taxon>
        <taxon>Methanobacteriota</taxon>
        <taxon>Stenosarchaea group</taxon>
        <taxon>Halobacteria</taxon>
        <taxon>Halobacteriales</taxon>
        <taxon>Natrialbaceae</taxon>
        <taxon>Natrinema</taxon>
    </lineage>
</organism>
<dbReference type="EMBL" id="CP003373">
    <property type="protein sequence ID" value="AGB33642.1"/>
    <property type="molecule type" value="Genomic_DNA"/>
</dbReference>
<dbReference type="eggNOG" id="arCOG04505">
    <property type="taxonomic scope" value="Archaea"/>
</dbReference>
<dbReference type="AlphaFoldDB" id="L0JSK7"/>
<sequence length="333" mass="37342">MTYSARWHTLLEEAEELASTATLVTPLSDTRFHITDTQEHRIIIEFLESGDSQPLQREQFETLYRRLQDTAGGFDLDRLPPDAEPYAAVLTLHPRIEIDVDAGVLRETDAPTTTHGLNDEPSEQTDRAEPDIDVYADALLLIDALERHDPTAMADLETDGLIDLYTLLSDVQRGADDLRQDVADVLLDRVQHGQPVHAQYGSIQRTSRRSKSLKDDEEVLAVLEDAGIDRERVLGIEPDKVNDALDVTNLREEDVYDVDERAYVRKSEVDEDVKETRLQGLKEQLAASESEEAAELRDEIEALEARIEDLTGFDSAKEFYADSQAGRGGCPDP</sequence>
<feature type="coiled-coil region" evidence="1">
    <location>
        <begin position="271"/>
        <end position="313"/>
    </location>
</feature>
<dbReference type="Proteomes" id="UP000010843">
    <property type="component" value="Plasmid pNATPE01"/>
</dbReference>
<keyword evidence="2" id="KW-0614">Plasmid</keyword>
<dbReference type="HOGENOM" id="CLU_071988_0_0_2"/>
<protein>
    <recommendedName>
        <fullName evidence="6">DUF2800 family protein</fullName>
    </recommendedName>
</protein>
<dbReference type="EMBL" id="AOIE01000133">
    <property type="protein sequence ID" value="ELY68259.1"/>
    <property type="molecule type" value="Genomic_DNA"/>
</dbReference>
<dbReference type="RefSeq" id="WP_006183541.1">
    <property type="nucleotide sequence ID" value="NC_019967.1"/>
</dbReference>
<gene>
    <name evidence="2" type="ordered locus">Natpe_3884</name>
    <name evidence="3" type="ORF">C488_21067</name>
</gene>
<accession>L0JSK7</accession>
<name>L0JSK7_NATP1</name>
<dbReference type="InterPro" id="IPR058289">
    <property type="entry name" value="DUF7983"/>
</dbReference>
<reference evidence="3 5" key="3">
    <citation type="journal article" date="2014" name="PLoS Genet.">
        <title>Phylogenetically driven sequencing of extremely halophilic archaea reveals strategies for static and dynamic osmo-response.</title>
        <authorList>
            <person name="Becker E.A."/>
            <person name="Seitzer P.M."/>
            <person name="Tritt A."/>
            <person name="Larsen D."/>
            <person name="Krusor M."/>
            <person name="Yao A.I."/>
            <person name="Wu D."/>
            <person name="Madern D."/>
            <person name="Eisen J.A."/>
            <person name="Darling A.E."/>
            <person name="Facciotti M.T."/>
        </authorList>
    </citation>
    <scope>NUCLEOTIDE SEQUENCE [LARGE SCALE GENOMIC DNA]</scope>
    <source>
        <strain evidence="3 5">DSM 15624</strain>
    </source>
</reference>
<evidence type="ECO:0000313" key="3">
    <source>
        <dbReference type="EMBL" id="ELY68259.1"/>
    </source>
</evidence>
<keyword evidence="5" id="KW-1185">Reference proteome</keyword>
<reference evidence="2" key="2">
    <citation type="submission" date="2012-02" db="EMBL/GenBank/DDBJ databases">
        <title>Complete sequence of plasmid 1 of Natrinema pellirubrum DSM 15624.</title>
        <authorList>
            <consortium name="US DOE Joint Genome Institute"/>
            <person name="Lucas S."/>
            <person name="Han J."/>
            <person name="Lapidus A."/>
            <person name="Cheng J.-F."/>
            <person name="Goodwin L."/>
            <person name="Pitluck S."/>
            <person name="Peters L."/>
            <person name="Teshima H."/>
            <person name="Detter J.C."/>
            <person name="Han C."/>
            <person name="Tapia R."/>
            <person name="Land M."/>
            <person name="Hauser L."/>
            <person name="Kyrpides N."/>
            <person name="Ivanova N."/>
            <person name="Pagani I."/>
            <person name="Sproer C."/>
            <person name="Anderson I."/>
            <person name="Woyke T."/>
        </authorList>
    </citation>
    <scope>NUCLEOTIDE SEQUENCE</scope>
    <source>
        <strain evidence="2">DSM 15624</strain>
        <plasmid evidence="2">pNATPE01</plasmid>
    </source>
</reference>
<evidence type="ECO:0000313" key="2">
    <source>
        <dbReference type="EMBL" id="AGB33642.1"/>
    </source>
</evidence>
<dbReference type="Pfam" id="PF25943">
    <property type="entry name" value="DUF7983"/>
    <property type="match status" value="1"/>
</dbReference>
<dbReference type="OrthoDB" id="247969at2157"/>
<dbReference type="GeneID" id="14336350"/>
<dbReference type="Proteomes" id="UP000011593">
    <property type="component" value="Unassembled WGS sequence"/>
</dbReference>
<dbReference type="KEGG" id="npe:Natpe_3884"/>
<evidence type="ECO:0000313" key="4">
    <source>
        <dbReference type="Proteomes" id="UP000010843"/>
    </source>
</evidence>
<evidence type="ECO:0008006" key="6">
    <source>
        <dbReference type="Google" id="ProtNLM"/>
    </source>
</evidence>
<evidence type="ECO:0000256" key="1">
    <source>
        <dbReference type="SAM" id="Coils"/>
    </source>
</evidence>
<dbReference type="PATRIC" id="fig|797303.5.peg.4161"/>
<proteinExistence type="predicted"/>
<geneLocation type="plasmid" evidence="2 4">
    <name>pNATPE01</name>
</geneLocation>
<reference evidence="4" key="1">
    <citation type="submission" date="2012-02" db="EMBL/GenBank/DDBJ databases">
        <title>Complete sequence of plasmid 1 of Natrinema pellirubrum DSM 15624.</title>
        <authorList>
            <person name="Lucas S."/>
            <person name="Han J."/>
            <person name="Lapidus A."/>
            <person name="Cheng J.-F."/>
            <person name="Goodwin L."/>
            <person name="Pitluck S."/>
            <person name="Peters L."/>
            <person name="Teshima H."/>
            <person name="Detter J.C."/>
            <person name="Han C."/>
            <person name="Tapia R."/>
            <person name="Land M."/>
            <person name="Hauser L."/>
            <person name="Kyrpides N."/>
            <person name="Ivanova N."/>
            <person name="Pagani I."/>
            <person name="Sproer C."/>
            <person name="Anderson I."/>
            <person name="Woyke T."/>
        </authorList>
    </citation>
    <scope>NUCLEOTIDE SEQUENCE [LARGE SCALE GENOMIC DNA]</scope>
    <source>
        <strain evidence="4">DSM 15624 / JCM 10476 / NCIMB 786</strain>
        <plasmid evidence="4">pNATPE01</plasmid>
    </source>
</reference>
<evidence type="ECO:0000313" key="5">
    <source>
        <dbReference type="Proteomes" id="UP000011593"/>
    </source>
</evidence>